<dbReference type="InterPro" id="IPR029058">
    <property type="entry name" value="AB_hydrolase_fold"/>
</dbReference>
<reference evidence="2 3" key="2">
    <citation type="submission" date="2009-01" db="EMBL/GenBank/DDBJ databases">
        <title>Draft genome sequence of Bacteroides cellulosilyticus (DSM 14838).</title>
        <authorList>
            <person name="Sudarsanam P."/>
            <person name="Ley R."/>
            <person name="Guruge J."/>
            <person name="Turnbaugh P.J."/>
            <person name="Mahowald M."/>
            <person name="Liep D."/>
            <person name="Gordon J."/>
        </authorList>
    </citation>
    <scope>NUCLEOTIDE SEQUENCE [LARGE SCALE GENOMIC DNA]</scope>
    <source>
        <strain evidence="2 3">DSM 14838</strain>
    </source>
</reference>
<dbReference type="InterPro" id="IPR050261">
    <property type="entry name" value="FrsA_esterase"/>
</dbReference>
<feature type="domain" description="Acetyl xylan esterase" evidence="1">
    <location>
        <begin position="108"/>
        <end position="276"/>
    </location>
</feature>
<dbReference type="Proteomes" id="UP000003711">
    <property type="component" value="Unassembled WGS sequence"/>
</dbReference>
<organism evidence="2 3">
    <name type="scientific">Bacteroides cellulosilyticus DSM 14838</name>
    <dbReference type="NCBI Taxonomy" id="537012"/>
    <lineage>
        <taxon>Bacteria</taxon>
        <taxon>Pseudomonadati</taxon>
        <taxon>Bacteroidota</taxon>
        <taxon>Bacteroidia</taxon>
        <taxon>Bacteroidales</taxon>
        <taxon>Bacteroidaceae</taxon>
        <taxon>Bacteroides</taxon>
    </lineage>
</organism>
<gene>
    <name evidence="2" type="ORF">BACCELL_02809</name>
</gene>
<dbReference type="InterPro" id="IPR008391">
    <property type="entry name" value="AXE1_dom"/>
</dbReference>
<dbReference type="RefSeq" id="WP_007212167.1">
    <property type="nucleotide sequence ID" value="NZ_EQ973491.1"/>
</dbReference>
<reference evidence="2 3" key="1">
    <citation type="submission" date="2008-12" db="EMBL/GenBank/DDBJ databases">
        <authorList>
            <person name="Fulton L."/>
            <person name="Clifton S."/>
            <person name="Fulton B."/>
            <person name="Xu J."/>
            <person name="Minx P."/>
            <person name="Pepin K.H."/>
            <person name="Johnson M."/>
            <person name="Bhonagiri V."/>
            <person name="Nash W.E."/>
            <person name="Mardis E.R."/>
            <person name="Wilson R.K."/>
        </authorList>
    </citation>
    <scope>NUCLEOTIDE SEQUENCE [LARGE SCALE GENOMIC DNA]</scope>
    <source>
        <strain evidence="2 3">DSM 14838</strain>
    </source>
</reference>
<proteinExistence type="predicted"/>
<name>E2NET9_9BACE</name>
<protein>
    <recommendedName>
        <fullName evidence="1">Acetyl xylan esterase domain-containing protein</fullName>
    </recommendedName>
</protein>
<evidence type="ECO:0000313" key="2">
    <source>
        <dbReference type="EMBL" id="EEF89569.1"/>
    </source>
</evidence>
<evidence type="ECO:0000313" key="3">
    <source>
        <dbReference type="Proteomes" id="UP000003711"/>
    </source>
</evidence>
<dbReference type="PANTHER" id="PTHR22946">
    <property type="entry name" value="DIENELACTONE HYDROLASE DOMAIN-CONTAINING PROTEIN-RELATED"/>
    <property type="match status" value="1"/>
</dbReference>
<dbReference type="SUPFAM" id="SSF53474">
    <property type="entry name" value="alpha/beta-Hydrolases"/>
    <property type="match status" value="1"/>
</dbReference>
<dbReference type="PANTHER" id="PTHR22946:SF8">
    <property type="entry name" value="ACETYL XYLAN ESTERASE DOMAIN-CONTAINING PROTEIN"/>
    <property type="match status" value="1"/>
</dbReference>
<sequence>MNHIKKIKFFTIVTACCLNMGFLYSQDPFRALSWKTPTAFHSFLMRDVHQQFKNRRQELMQAQTSLEAMIKYCKEVRDRYLNILGDFPEKTSLNATITGILYADGFRMEKLVFQSIPGRYVTANLYLPEKGEKFPVTVSLCGHGLYGKKPGATPALLARNGIATLVVDPIGQGERWQFMNDKGEYLTRGATTEHTLLNASCNVVGTSLAALQCWDNHRAIDYLVSRKDIDSDRIGVWGSSGGGTETAYLIGLDSRVKVAAICSYFSERERTLELQGPSDGCQHVPHEGLARIELADFPLMIAPAPILILSGRYDFVDLWGAMQGVEQLKESYKILGVPERVKQLVVETGHGLGKEKRNELVTWFKHWLAQDDSPLIDKEENPFTLEQSYCTLTGQVITSYKDAVSIPEENLHRAQQLSSERGKFMAQKYEKIREGISSLLKLPDVGRNRLTANLTHTYIQRGYTQYHYELIREGLIPIPCILIVPDKMTVDSQVDIVLDDMGKDHFLRSQDNIQEYINNGRILAAVDLRGFGETEDPEQYNDAKYWNREYRTAMTSLHIGKPLIGQRVADLLTLLDFVSTNEHTREHVISLRAAGLYGPVAMHAAVLDDRISQVIIRRSIKSYQEFMTSPLQKDMFSNMIYGVLRYYDLPDLVAFGKGRIRYDD</sequence>
<dbReference type="Gene3D" id="3.40.50.1820">
    <property type="entry name" value="alpha/beta hydrolase"/>
    <property type="match status" value="2"/>
</dbReference>
<dbReference type="Pfam" id="PF05448">
    <property type="entry name" value="AXE1"/>
    <property type="match status" value="1"/>
</dbReference>
<accession>E2NET9</accession>
<dbReference type="AlphaFoldDB" id="E2NET9"/>
<comment type="caution">
    <text evidence="2">The sequence shown here is derived from an EMBL/GenBank/DDBJ whole genome shotgun (WGS) entry which is preliminary data.</text>
</comment>
<dbReference type="ESTHER" id="9bace-e2net9">
    <property type="family name" value="Acetyl-esterase_deacetylase"/>
</dbReference>
<dbReference type="EMBL" id="ACCH01000197">
    <property type="protein sequence ID" value="EEF89569.1"/>
    <property type="molecule type" value="Genomic_DNA"/>
</dbReference>
<evidence type="ECO:0000259" key="1">
    <source>
        <dbReference type="Pfam" id="PF05448"/>
    </source>
</evidence>
<dbReference type="HOGENOM" id="CLU_018290_0_0_10"/>